<organism evidence="1 2">
    <name type="scientific">Luteibacter yeojuensis</name>
    <dbReference type="NCBI Taxonomy" id="345309"/>
    <lineage>
        <taxon>Bacteria</taxon>
        <taxon>Pseudomonadati</taxon>
        <taxon>Pseudomonadota</taxon>
        <taxon>Gammaproteobacteria</taxon>
        <taxon>Lysobacterales</taxon>
        <taxon>Rhodanobacteraceae</taxon>
        <taxon>Luteibacter</taxon>
    </lineage>
</organism>
<dbReference type="GO" id="GO:0003677">
    <property type="term" value="F:DNA binding"/>
    <property type="evidence" value="ECO:0007669"/>
    <property type="project" value="UniProtKB-KW"/>
</dbReference>
<dbReference type="PANTHER" id="PTHR41368:SF1">
    <property type="entry name" value="PROTEIN YGHO"/>
    <property type="match status" value="1"/>
</dbReference>
<dbReference type="InterPro" id="IPR016181">
    <property type="entry name" value="Acyl_CoA_acyltransferase"/>
</dbReference>
<dbReference type="Gene3D" id="3.40.630.30">
    <property type="match status" value="1"/>
</dbReference>
<dbReference type="PANTHER" id="PTHR41368">
    <property type="entry name" value="PROTEIN YGHO"/>
    <property type="match status" value="1"/>
</dbReference>
<gene>
    <name evidence="1" type="ORF">VI08_13905</name>
</gene>
<dbReference type="InterPro" id="IPR039968">
    <property type="entry name" value="BcerS-like"/>
</dbReference>
<keyword evidence="1" id="KW-0238">DNA-binding</keyword>
<accession>A0A0F3KJJ3</accession>
<dbReference type="AlphaFoldDB" id="A0A0F3KJJ3"/>
<dbReference type="EMBL" id="JZRB01000029">
    <property type="protein sequence ID" value="KJV31331.1"/>
    <property type="molecule type" value="Genomic_DNA"/>
</dbReference>
<dbReference type="RefSeq" id="WP_045830192.1">
    <property type="nucleotide sequence ID" value="NZ_JZRB01000029.1"/>
</dbReference>
<sequence>MNTPAPLRITPVTKKSGLGPFLKVPGAILGSDPAWVSPLLLERRLHLGAKTNPWFQHARWMGWVAYRGDTPVGRISAQIDYLHLERYEDATGFFGMLDAEDNAETFGALFEAAEGWLRQEGIKRVRGPLSLSINDEVGLLVDGFDTPPVFMMGHAKPYYGKHIERHGFTKAKDMLAYMIAPDFPAPKVMDRLLRSSKQPVRVRPLDASRYDEELATLREIFNDAWADNWGFVPFTEAEFKDLGHSLKLLIAPELIQIAEVDGKPAAFIAALPNVNEVIRDFDGKLLPFNWVKLLWGLKKRFPKSSRVPLMGVRRAFHNTPLGPGLAFLVIDAVRHHLVARGVEQVELSWILEDNEGMRNIVETIGGRDYKRYRVYEKTLP</sequence>
<evidence type="ECO:0000313" key="1">
    <source>
        <dbReference type="EMBL" id="KJV31331.1"/>
    </source>
</evidence>
<protein>
    <submittedName>
        <fullName evidence="1">DNA-binding protein</fullName>
    </submittedName>
</protein>
<name>A0A0F3KJJ3_9GAMM</name>
<dbReference type="Proteomes" id="UP000033651">
    <property type="component" value="Unassembled WGS sequence"/>
</dbReference>
<dbReference type="SUPFAM" id="SSF55729">
    <property type="entry name" value="Acyl-CoA N-acyltransferases (Nat)"/>
    <property type="match status" value="1"/>
</dbReference>
<keyword evidence="2" id="KW-1185">Reference proteome</keyword>
<comment type="caution">
    <text evidence="1">The sequence shown here is derived from an EMBL/GenBank/DDBJ whole genome shotgun (WGS) entry which is preliminary data.</text>
</comment>
<dbReference type="PATRIC" id="fig|345309.4.peg.2133"/>
<evidence type="ECO:0000313" key="2">
    <source>
        <dbReference type="Proteomes" id="UP000033651"/>
    </source>
</evidence>
<proteinExistence type="predicted"/>
<reference evidence="1 2" key="1">
    <citation type="submission" date="2015-03" db="EMBL/GenBank/DDBJ databases">
        <title>Draft genome sequence of Luteibacter yeojuensis strain SU11.</title>
        <authorList>
            <person name="Sulaiman J."/>
            <person name="Priya K."/>
            <person name="Chan K.-G."/>
        </authorList>
    </citation>
    <scope>NUCLEOTIDE SEQUENCE [LARGE SCALE GENOMIC DNA]</scope>
    <source>
        <strain evidence="1 2">SU11</strain>
    </source>
</reference>